<evidence type="ECO:0000256" key="1">
    <source>
        <dbReference type="SAM" id="Phobius"/>
    </source>
</evidence>
<protein>
    <recommendedName>
        <fullName evidence="4">DUF3098 family protein</fullName>
    </recommendedName>
</protein>
<organism evidence="2 3">
    <name type="scientific">Flagellimonas algicola</name>
    <dbReference type="NCBI Taxonomy" id="2583815"/>
    <lineage>
        <taxon>Bacteria</taxon>
        <taxon>Pseudomonadati</taxon>
        <taxon>Bacteroidota</taxon>
        <taxon>Flavobacteriia</taxon>
        <taxon>Flavobacteriales</taxon>
        <taxon>Flavobacteriaceae</taxon>
        <taxon>Flagellimonas</taxon>
    </lineage>
</organism>
<comment type="caution">
    <text evidence="2">The sequence shown here is derived from an EMBL/GenBank/DDBJ whole genome shotgun (WGS) entry which is preliminary data.</text>
</comment>
<keyword evidence="1" id="KW-0472">Membrane</keyword>
<accession>A0ABY2WS80</accession>
<dbReference type="RefSeq" id="WP_138835234.1">
    <property type="nucleotide sequence ID" value="NZ_VCNI01000001.1"/>
</dbReference>
<evidence type="ECO:0008006" key="4">
    <source>
        <dbReference type="Google" id="ProtNLM"/>
    </source>
</evidence>
<evidence type="ECO:0000313" key="3">
    <source>
        <dbReference type="Proteomes" id="UP000751614"/>
    </source>
</evidence>
<proteinExistence type="predicted"/>
<keyword evidence="1" id="KW-0812">Transmembrane</keyword>
<dbReference type="EMBL" id="VCNI01000001">
    <property type="protein sequence ID" value="TMU57605.1"/>
    <property type="molecule type" value="Genomic_DNA"/>
</dbReference>
<name>A0ABY2WS80_9FLAO</name>
<dbReference type="Proteomes" id="UP000751614">
    <property type="component" value="Unassembled WGS sequence"/>
</dbReference>
<sequence length="70" mass="8146">MKKLNKAQKLIFVLGILGTLTGLYGKFNGWEHNDYFPIFYSGMSFMWIAFLPSGRSCCNWFKKRTRSVEA</sequence>
<feature type="transmembrane region" description="Helical" evidence="1">
    <location>
        <begin position="35"/>
        <end position="54"/>
    </location>
</feature>
<reference evidence="2 3" key="1">
    <citation type="submission" date="2019-05" db="EMBL/GenBank/DDBJ databases">
        <title>Flagellimonas sp. AsT0115, sp. nov., isolated from a marine red algae, Asparagopsis taxiformis.</title>
        <authorList>
            <person name="Kim J."/>
            <person name="Jeong S.E."/>
            <person name="Jeon C.O."/>
        </authorList>
    </citation>
    <scope>NUCLEOTIDE SEQUENCE [LARGE SCALE GENOMIC DNA]</scope>
    <source>
        <strain evidence="2 3">AsT0115</strain>
    </source>
</reference>
<evidence type="ECO:0000313" key="2">
    <source>
        <dbReference type="EMBL" id="TMU57605.1"/>
    </source>
</evidence>
<gene>
    <name evidence="2" type="ORF">FGG15_08675</name>
</gene>
<keyword evidence="3" id="KW-1185">Reference proteome</keyword>
<keyword evidence="1" id="KW-1133">Transmembrane helix</keyword>